<keyword evidence="7" id="KW-1185">Reference proteome</keyword>
<organism evidence="6 7">
    <name type="scientific">Natranaerobius trueperi</name>
    <dbReference type="NCBI Taxonomy" id="759412"/>
    <lineage>
        <taxon>Bacteria</taxon>
        <taxon>Bacillati</taxon>
        <taxon>Bacillota</taxon>
        <taxon>Clostridia</taxon>
        <taxon>Natranaerobiales</taxon>
        <taxon>Natranaerobiaceae</taxon>
        <taxon>Natranaerobius</taxon>
    </lineage>
</organism>
<dbReference type="GO" id="GO:0043190">
    <property type="term" value="C:ATP-binding cassette (ABC) transporter complex"/>
    <property type="evidence" value="ECO:0007669"/>
    <property type="project" value="InterPro"/>
</dbReference>
<dbReference type="Gene3D" id="3.40.190.100">
    <property type="entry name" value="Glycine betaine-binding periplasmic protein, domain 2"/>
    <property type="match status" value="1"/>
</dbReference>
<accession>A0A226C2I7</accession>
<evidence type="ECO:0000256" key="4">
    <source>
        <dbReference type="ARBA" id="ARBA00023136"/>
    </source>
</evidence>
<dbReference type="Proteomes" id="UP000214588">
    <property type="component" value="Unassembled WGS sequence"/>
</dbReference>
<name>A0A226C2I7_9FIRM</name>
<evidence type="ECO:0000313" key="7">
    <source>
        <dbReference type="Proteomes" id="UP000214588"/>
    </source>
</evidence>
<dbReference type="PROSITE" id="PS51257">
    <property type="entry name" value="PROKAR_LIPOPROTEIN"/>
    <property type="match status" value="1"/>
</dbReference>
<dbReference type="GO" id="GO:0015226">
    <property type="term" value="F:carnitine transmembrane transporter activity"/>
    <property type="evidence" value="ECO:0007669"/>
    <property type="project" value="TreeGrafter"/>
</dbReference>
<reference evidence="6 7" key="1">
    <citation type="submission" date="2017-06" db="EMBL/GenBank/DDBJ databases">
        <title>Draft Genome Sequence of Natranaerobius trueperi halophilic, alkalithermophilic bacteria from soda lakes.</title>
        <authorList>
            <person name="Zhao B."/>
        </authorList>
    </citation>
    <scope>NUCLEOTIDE SEQUENCE [LARGE SCALE GENOMIC DNA]</scope>
    <source>
        <strain evidence="6 7">DSM 18760</strain>
    </source>
</reference>
<dbReference type="AlphaFoldDB" id="A0A226C2I7"/>
<dbReference type="PANTHER" id="PTHR47737">
    <property type="entry name" value="GLYCINE BETAINE/PROLINE BETAINE TRANSPORT SYSTEM PERMEASE PROTEIN PROW"/>
    <property type="match status" value="1"/>
</dbReference>
<dbReference type="PANTHER" id="PTHR47737:SF1">
    <property type="entry name" value="GLYCINE BETAINE_PROLINE BETAINE TRANSPORT SYSTEM PERMEASE PROTEIN PROW"/>
    <property type="match status" value="1"/>
</dbReference>
<protein>
    <submittedName>
        <fullName evidence="6">Glycine/betaine ABC transporter</fullName>
    </submittedName>
</protein>
<sequence length="288" mass="32379">MRKSVFVGIVLVMILGTAVFIGCEDTGGAEAETIELAHGNWTCATAKTYLAAGVIEEEMGFDVEITMADLGMVFSDVANGEQDIYIATWLPVTHESYMDEHSDDLENLGTVYDNARIGLVVPDYIDIDSIDEMDEHRDKFQEKIVGIEEGAGIMQNTNDALEEYDSLAEYELLTSSEASMIAELRDAIDNEEWVVVTGWTPHWKFADWDLKFLEDPDNIYGDAERVDAVTRKGFSEENAEVAEFIENFYVDDEQLSKLMAMIEESDDPMGSALEWIEENQDTVQDWIS</sequence>
<dbReference type="GO" id="GO:0015871">
    <property type="term" value="P:choline transport"/>
    <property type="evidence" value="ECO:0007669"/>
    <property type="project" value="TreeGrafter"/>
</dbReference>
<feature type="domain" description="ABC-type glycine betaine transport system substrate-binding" evidence="5">
    <location>
        <begin position="33"/>
        <end position="278"/>
    </location>
</feature>
<dbReference type="SUPFAM" id="SSF53850">
    <property type="entry name" value="Periplasmic binding protein-like II"/>
    <property type="match status" value="1"/>
</dbReference>
<comment type="subcellular location">
    <subcellularLocation>
        <location evidence="1">Cell membrane</location>
    </subcellularLocation>
</comment>
<evidence type="ECO:0000259" key="5">
    <source>
        <dbReference type="Pfam" id="PF04069"/>
    </source>
</evidence>
<dbReference type="GO" id="GO:0005275">
    <property type="term" value="F:amine transmembrane transporter activity"/>
    <property type="evidence" value="ECO:0007669"/>
    <property type="project" value="TreeGrafter"/>
</dbReference>
<dbReference type="Pfam" id="PF04069">
    <property type="entry name" value="OpuAC"/>
    <property type="match status" value="1"/>
</dbReference>
<dbReference type="InterPro" id="IPR007210">
    <property type="entry name" value="ABC_Gly_betaine_transp_sub-bd"/>
</dbReference>
<keyword evidence="2" id="KW-0813">Transport</keyword>
<evidence type="ECO:0000256" key="2">
    <source>
        <dbReference type="ARBA" id="ARBA00022448"/>
    </source>
</evidence>
<dbReference type="RefSeq" id="WP_089022697.1">
    <property type="nucleotide sequence ID" value="NZ_NIQC01000003.1"/>
</dbReference>
<dbReference type="EMBL" id="NIQC01000003">
    <property type="protein sequence ID" value="OWZ84627.1"/>
    <property type="molecule type" value="Genomic_DNA"/>
</dbReference>
<evidence type="ECO:0000256" key="3">
    <source>
        <dbReference type="ARBA" id="ARBA00022475"/>
    </source>
</evidence>
<comment type="caution">
    <text evidence="6">The sequence shown here is derived from an EMBL/GenBank/DDBJ whole genome shotgun (WGS) entry which is preliminary data.</text>
</comment>
<evidence type="ECO:0000313" key="6">
    <source>
        <dbReference type="EMBL" id="OWZ84627.1"/>
    </source>
</evidence>
<proteinExistence type="predicted"/>
<keyword evidence="4" id="KW-0472">Membrane</keyword>
<keyword evidence="3" id="KW-1003">Cell membrane</keyword>
<evidence type="ECO:0000256" key="1">
    <source>
        <dbReference type="ARBA" id="ARBA00004236"/>
    </source>
</evidence>
<gene>
    <name evidence="6" type="ORF">CDO51_02380</name>
</gene>
<dbReference type="GO" id="GO:0031460">
    <property type="term" value="P:glycine betaine transport"/>
    <property type="evidence" value="ECO:0007669"/>
    <property type="project" value="TreeGrafter"/>
</dbReference>
<dbReference type="Gene3D" id="3.40.190.10">
    <property type="entry name" value="Periplasmic binding protein-like II"/>
    <property type="match status" value="1"/>
</dbReference>
<dbReference type="CDD" id="cd13639">
    <property type="entry name" value="PBP2_OpuAC_like"/>
    <property type="match status" value="1"/>
</dbReference>
<dbReference type="OrthoDB" id="9787902at2"/>